<dbReference type="PROSITE" id="PS00018">
    <property type="entry name" value="EF_HAND_1"/>
    <property type="match status" value="1"/>
</dbReference>
<dbReference type="InterPro" id="IPR017853">
    <property type="entry name" value="GH"/>
</dbReference>
<evidence type="ECO:0000313" key="10">
    <source>
        <dbReference type="EMBL" id="TII00393.1"/>
    </source>
</evidence>
<dbReference type="SUPFAM" id="SSF51445">
    <property type="entry name" value="(Trans)glycosidases"/>
    <property type="match status" value="1"/>
</dbReference>
<dbReference type="InterPro" id="IPR025887">
    <property type="entry name" value="Glyco_hydro_31_N_dom"/>
</dbReference>
<feature type="domain" description="Fibronectin type-III" evidence="9">
    <location>
        <begin position="1469"/>
        <end position="1554"/>
    </location>
</feature>
<feature type="region of interest" description="Disordered" evidence="6">
    <location>
        <begin position="1700"/>
        <end position="1769"/>
    </location>
</feature>
<name>A0A4T2GN97_STRSU</name>
<dbReference type="SUPFAM" id="SSF51011">
    <property type="entry name" value="Glycosyl hydrolase domain"/>
    <property type="match status" value="1"/>
</dbReference>
<dbReference type="NCBIfam" id="TIGR01167">
    <property type="entry name" value="LPXTG_anchor"/>
    <property type="match status" value="1"/>
</dbReference>
<evidence type="ECO:0000256" key="3">
    <source>
        <dbReference type="ARBA" id="ARBA00022525"/>
    </source>
</evidence>
<dbReference type="NCBIfam" id="TIGR01168">
    <property type="entry name" value="YSIRK_signal"/>
    <property type="match status" value="1"/>
</dbReference>
<evidence type="ECO:0000256" key="5">
    <source>
        <dbReference type="ARBA" id="ARBA00023088"/>
    </source>
</evidence>
<dbReference type="CDD" id="cd14752">
    <property type="entry name" value="GH31_N"/>
    <property type="match status" value="1"/>
</dbReference>
<feature type="domain" description="F5/8 type C" evidence="7">
    <location>
        <begin position="1550"/>
        <end position="1694"/>
    </location>
</feature>
<dbReference type="Gene3D" id="2.60.40.1180">
    <property type="entry name" value="Golgi alpha-mannosidase II"/>
    <property type="match status" value="2"/>
</dbReference>
<dbReference type="SUPFAM" id="SSF63446">
    <property type="entry name" value="Type I dockerin domain"/>
    <property type="match status" value="1"/>
</dbReference>
<dbReference type="PROSITE" id="PS50847">
    <property type="entry name" value="GRAM_POS_ANCHORING"/>
    <property type="match status" value="1"/>
</dbReference>
<dbReference type="Gene3D" id="2.60.40.1760">
    <property type="entry name" value="glycosyl hydrolase (family 31)"/>
    <property type="match status" value="1"/>
</dbReference>
<accession>A0A4T2GN97</accession>
<dbReference type="InterPro" id="IPR003961">
    <property type="entry name" value="FN3_dom"/>
</dbReference>
<dbReference type="Gene3D" id="3.20.20.80">
    <property type="entry name" value="Glycosidases"/>
    <property type="match status" value="1"/>
</dbReference>
<dbReference type="OrthoDB" id="176168at2"/>
<dbReference type="CDD" id="cd00063">
    <property type="entry name" value="FN3"/>
    <property type="match status" value="2"/>
</dbReference>
<dbReference type="GO" id="GO:0030246">
    <property type="term" value="F:carbohydrate binding"/>
    <property type="evidence" value="ECO:0007669"/>
    <property type="project" value="InterPro"/>
</dbReference>
<dbReference type="Proteomes" id="UP000305165">
    <property type="component" value="Unassembled WGS sequence"/>
</dbReference>
<dbReference type="Pfam" id="PF04650">
    <property type="entry name" value="YSIRK_signal"/>
    <property type="match status" value="1"/>
</dbReference>
<protein>
    <submittedName>
        <fullName evidence="10">DUF5110 domain-containing protein</fullName>
    </submittedName>
</protein>
<dbReference type="InterPro" id="IPR036439">
    <property type="entry name" value="Dockerin_dom_sf"/>
</dbReference>
<dbReference type="SUPFAM" id="SSF74650">
    <property type="entry name" value="Galactose mutarotase-like"/>
    <property type="match status" value="1"/>
</dbReference>
<dbReference type="SMART" id="SM00060">
    <property type="entry name" value="FN3"/>
    <property type="match status" value="2"/>
</dbReference>
<evidence type="ECO:0000259" key="8">
    <source>
        <dbReference type="PROSITE" id="PS50847"/>
    </source>
</evidence>
<dbReference type="Pfam" id="PF00746">
    <property type="entry name" value="Gram_pos_anchor"/>
    <property type="match status" value="1"/>
</dbReference>
<dbReference type="SUPFAM" id="SSF49265">
    <property type="entry name" value="Fibronectin type III"/>
    <property type="match status" value="1"/>
</dbReference>
<dbReference type="InterPro" id="IPR000322">
    <property type="entry name" value="Glyco_hydro_31_TIM"/>
</dbReference>
<feature type="compositionally biased region" description="Polar residues" evidence="6">
    <location>
        <begin position="1756"/>
        <end position="1768"/>
    </location>
</feature>
<dbReference type="SUPFAM" id="SSF49384">
    <property type="entry name" value="Carbohydrate-binding domain"/>
    <property type="match status" value="1"/>
</dbReference>
<dbReference type="Pfam" id="PF01055">
    <property type="entry name" value="Glyco_hydro_31_2nd"/>
    <property type="match status" value="1"/>
</dbReference>
<feature type="domain" description="Gram-positive cocci surface proteins LPxTG" evidence="8">
    <location>
        <begin position="1851"/>
        <end position="1884"/>
    </location>
</feature>
<dbReference type="PANTHER" id="PTHR22762">
    <property type="entry name" value="ALPHA-GLUCOSIDASE"/>
    <property type="match status" value="1"/>
</dbReference>
<dbReference type="SUPFAM" id="SSF49785">
    <property type="entry name" value="Galactose-binding domain-like"/>
    <property type="match status" value="2"/>
</dbReference>
<evidence type="ECO:0000256" key="6">
    <source>
        <dbReference type="SAM" id="MobiDB-lite"/>
    </source>
</evidence>
<feature type="domain" description="F5/8 type C" evidence="7">
    <location>
        <begin position="1099"/>
        <end position="1249"/>
    </location>
</feature>
<dbReference type="GO" id="GO:0004553">
    <property type="term" value="F:hydrolase activity, hydrolyzing O-glycosyl compounds"/>
    <property type="evidence" value="ECO:0007669"/>
    <property type="project" value="InterPro"/>
</dbReference>
<dbReference type="Pfam" id="PF00754">
    <property type="entry name" value="F5_F8_type_C"/>
    <property type="match status" value="2"/>
</dbReference>
<dbReference type="Pfam" id="PF13802">
    <property type="entry name" value="Gal_mutarotas_2"/>
    <property type="match status" value="1"/>
</dbReference>
<dbReference type="GO" id="GO:0000272">
    <property type="term" value="P:polysaccharide catabolic process"/>
    <property type="evidence" value="ECO:0007669"/>
    <property type="project" value="InterPro"/>
</dbReference>
<comment type="caution">
    <text evidence="10">The sequence shown here is derived from an EMBL/GenBank/DDBJ whole genome shotgun (WGS) entry which is preliminary data.</text>
</comment>
<dbReference type="Gene3D" id="2.60.120.260">
    <property type="entry name" value="Galactose-binding domain-like"/>
    <property type="match status" value="2"/>
</dbReference>
<dbReference type="InterPro" id="IPR013783">
    <property type="entry name" value="Ig-like_fold"/>
</dbReference>
<gene>
    <name evidence="10" type="ORF">FAJ39_04830</name>
</gene>
<keyword evidence="2" id="KW-0134">Cell wall</keyword>
<keyword evidence="5" id="KW-0572">Peptidoglycan-anchor</keyword>
<evidence type="ECO:0000313" key="11">
    <source>
        <dbReference type="Proteomes" id="UP000305165"/>
    </source>
</evidence>
<dbReference type="PROSITE" id="PS50853">
    <property type="entry name" value="FN3"/>
    <property type="match status" value="2"/>
</dbReference>
<evidence type="ECO:0000256" key="1">
    <source>
        <dbReference type="ARBA" id="ARBA00007806"/>
    </source>
</evidence>
<dbReference type="InterPro" id="IPR018247">
    <property type="entry name" value="EF_Hand_1_Ca_BS"/>
</dbReference>
<dbReference type="Gene3D" id="2.60.40.680">
    <property type="match status" value="1"/>
</dbReference>
<dbReference type="PANTHER" id="PTHR22762:SF166">
    <property type="entry name" value="ALPHA-GLUCOSIDASE"/>
    <property type="match status" value="1"/>
</dbReference>
<dbReference type="InterPro" id="IPR036116">
    <property type="entry name" value="FN3_sf"/>
</dbReference>
<dbReference type="Pfam" id="PF17137">
    <property type="entry name" value="DUF5110"/>
    <property type="match status" value="1"/>
</dbReference>
<dbReference type="InterPro" id="IPR048395">
    <property type="entry name" value="Glyco_hydro_31_C"/>
</dbReference>
<proteinExistence type="inferred from homology"/>
<comment type="similarity">
    <text evidence="1">Belongs to the glycosyl hydrolase 31 family.</text>
</comment>
<dbReference type="InterPro" id="IPR000421">
    <property type="entry name" value="FA58C"/>
</dbReference>
<dbReference type="InterPro" id="IPR008979">
    <property type="entry name" value="Galactose-bd-like_sf"/>
</dbReference>
<dbReference type="InterPro" id="IPR005877">
    <property type="entry name" value="YSIRK_signal_dom"/>
</dbReference>
<evidence type="ECO:0000259" key="7">
    <source>
        <dbReference type="PROSITE" id="PS50022"/>
    </source>
</evidence>
<dbReference type="InterPro" id="IPR008965">
    <property type="entry name" value="CBM2/CBM3_carb-bd_dom_sf"/>
</dbReference>
<feature type="domain" description="Fibronectin type-III" evidence="9">
    <location>
        <begin position="1026"/>
        <end position="1109"/>
    </location>
</feature>
<dbReference type="InterPro" id="IPR019931">
    <property type="entry name" value="LPXTG_anchor"/>
</dbReference>
<evidence type="ECO:0000256" key="4">
    <source>
        <dbReference type="ARBA" id="ARBA00022729"/>
    </source>
</evidence>
<dbReference type="InterPro" id="IPR011013">
    <property type="entry name" value="Gal_mutarotase_sf_dom"/>
</dbReference>
<dbReference type="PROSITE" id="PS50022">
    <property type="entry name" value="FA58C_3"/>
    <property type="match status" value="2"/>
</dbReference>
<evidence type="ECO:0000259" key="9">
    <source>
        <dbReference type="PROSITE" id="PS50853"/>
    </source>
</evidence>
<evidence type="ECO:0000256" key="2">
    <source>
        <dbReference type="ARBA" id="ARBA00022512"/>
    </source>
</evidence>
<sequence length="1884" mass="206130">MIERILHIFTNEEEQMSQHSKYLFDKRYRFSIRRLAVGVASVAIGCSLFGGQSVFAETGLEGEDTISNQLSPEEASEESTVSEVVEEVGGVGTDSSPVANLEGETREVAEGTETVESEVPVLSADTRGGSDNLASDSEVERMEFAPAAQPAAVSLSPTTELPSHQADASFSKPATAVGAITGLTFDNGVATIRYQTGEQAQVSLYNDHVFRYYIDKTGDFQEHPAPSREDRPATITVKSLEAYRQDYQQVGRLLEEEHRYILETEKIWIFFDKATARMSVFDRLANKYVTKEVLPVQITPTQTSQVLSQDENEFFFGGGMQNGRFSHKGQKINIVNENNWVDGGVASPSPFYWSTNGYGVLRNTFQRGFYDFGTEQADQVETKHLEGRFDSYFFINSSPTAIIKDYQELTGAPVVLPEYALYLGHLNAYNRDYWVEVAEGTRGAIKLGDKWYREYQPQHLPEADRANAVKETLNGEGNSYLFSAKAVIDRYEEQNMPLAWFLPNDGYGAGYGQTDSLDGNIANLKKFVDYAKSKGIQVGLWTQSDLVDTNPSKEVVLHRDIDKEVTVAGIRAIKTDVAWVGPGYSFGLNGVDEGAKRITNGSGAEQARPFIVSLDGWGGTQRSAAIWSGDQSGGEWEYIRFHIPTYIGLGLSGNPNMGSDMDGIFGGADPIINARDYQWKMFTSIMMNMDGWGAKPKTPFSFDDRTTDINRISLKQKSTLMPYAYSLGHEARETGKPIVRAMFIEFPDEVINYGKDVQYQYMYGSNLLVAPIYKNTAMQANGDDIRNNIYLPGGEDQEWIDWYTGQKYKGGQVLNGFAAPLWKAPVFVRNGAIIPMTNANNNPGEIDRTKRVIQFYPHGDSSFTLYEDDGKSVGYQAGQLAKTVISSQAGDSNEKGRAVLTIGATEGSFPGFIKEKTTELHVNVSEDVDAVTVRVGNQDVTLRRVNSLEEYEAGSDVFYYHANPLMPTYNPKSADIQHLRVEMNDLLKIKLAARDVTQAAVVVTIDGFVHQNPVAEVPADLQVPTIPTGLTAPEEGISATSIRLQWTGVEGASSYDILRDGTLFTGITGTNFTFDDFAYGSEHSFKIRAVNAKGASAWSQELRVATNENPWSDAIEGIQATTNITPQDGQGLDKLFDKQVGHQFHSQWGSVVTFPATISMDLGGTYEVDRIEYYPRNDVGSNGRITKAYFEVSEDGVNWTTDSYYSVWANDNKTKTYKFAVPRVRYIRMHIAEGVNNFVSGEELLVFKKPGSRMLIPGDISNDGRISDDDKTSFLNYSGLRTEDSDFGYISHADSNKNGLIDAYDISVAAVQLEGGIATPSQSNPAGRTYLTADKLDLTAGQTTTIRLMAADLEAVNALTSTVMIDGSQFEVVGQVTANQTFTKEAENFSYVRTRGNQSNIVFSFVNFGDKPQLTGSGEIGRITLRALKDGQLDLTLQDGILVSNNLRTKALADSAIRQAVTYTTVPAVPSQVASNRLTSGSATLTWTGDKQAFEYLIEQETADGFVPVGQTDQTNLTVYNLAPESTYRFRVKAKNSLGTSEASEVVSLVTPAKDATRKVPIVLATTPIADQAGTELTYFIDGNDTTLYHSSWANRQAVPSHIVLDLGQVKDIDHILYRPRNNAGNGTITSVKLSISHDGEEWEEVTAPIAWAVNNTEKVALLPEGSKARFIKVHWLASVGGFVSGKEIAVYGPAASPIQPEVPVQPDQPTDPEVPVQPDQPTNPEVPVQPDQPTDPEVPVQPDQPTDPEVPVQPDQPTDPESPSQPDQPIEELVTAVPDTAPTAEALPLGHISINGDGLLSPEKPLGHLTLHGSGLWTAEKPLGSLPDKGAKETIVTASQTPAKSEGQALPKTGQADSVVSTLASLGFLGLTGLCLAKKRKEQ</sequence>
<dbReference type="InterPro" id="IPR033403">
    <property type="entry name" value="DUF5110"/>
</dbReference>
<dbReference type="InterPro" id="IPR013780">
    <property type="entry name" value="Glyco_hydro_b"/>
</dbReference>
<reference evidence="10 11" key="1">
    <citation type="submission" date="2019-04" db="EMBL/GenBank/DDBJ databases">
        <title>Genome analysis of Streptococcus suis strain WUSS424.</title>
        <authorList>
            <person name="Chen H."/>
            <person name="Gao X."/>
            <person name="Wu Z."/>
        </authorList>
    </citation>
    <scope>NUCLEOTIDE SEQUENCE [LARGE SCALE GENOMIC DNA]</scope>
    <source>
        <strain evidence="10 11">WUSS424</strain>
    </source>
</reference>
<dbReference type="EMBL" id="SSXO01000002">
    <property type="protein sequence ID" value="TII00393.1"/>
    <property type="molecule type" value="Genomic_DNA"/>
</dbReference>
<dbReference type="Pfam" id="PF00041">
    <property type="entry name" value="fn3"/>
    <property type="match status" value="1"/>
</dbReference>
<feature type="region of interest" description="Disordered" evidence="6">
    <location>
        <begin position="145"/>
        <end position="167"/>
    </location>
</feature>
<dbReference type="Gene3D" id="2.60.40.10">
    <property type="entry name" value="Immunoglobulins"/>
    <property type="match status" value="2"/>
</dbReference>
<keyword evidence="4" id="KW-0732">Signal</keyword>
<keyword evidence="3" id="KW-0964">Secreted</keyword>
<feature type="compositionally biased region" description="Polar residues" evidence="6">
    <location>
        <begin position="155"/>
        <end position="167"/>
    </location>
</feature>
<dbReference type="Pfam" id="PF21365">
    <property type="entry name" value="Glyco_hydro_31_3rd"/>
    <property type="match status" value="1"/>
</dbReference>
<organism evidence="10 11">
    <name type="scientific">Streptococcus suis</name>
    <dbReference type="NCBI Taxonomy" id="1307"/>
    <lineage>
        <taxon>Bacteria</taxon>
        <taxon>Bacillati</taxon>
        <taxon>Bacillota</taxon>
        <taxon>Bacilli</taxon>
        <taxon>Lactobacillales</taxon>
        <taxon>Streptococcaceae</taxon>
        <taxon>Streptococcus</taxon>
    </lineage>
</organism>